<dbReference type="GO" id="GO:0020037">
    <property type="term" value="F:heme binding"/>
    <property type="evidence" value="ECO:0007669"/>
    <property type="project" value="InterPro"/>
</dbReference>
<dbReference type="SUPFAM" id="SSF48264">
    <property type="entry name" value="Cytochrome P450"/>
    <property type="match status" value="1"/>
</dbReference>
<dbReference type="Pfam" id="PF00067">
    <property type="entry name" value="p450"/>
    <property type="match status" value="1"/>
</dbReference>
<evidence type="ECO:0000256" key="2">
    <source>
        <dbReference type="ARBA" id="ARBA00022617"/>
    </source>
</evidence>
<evidence type="ECO:0000313" key="9">
    <source>
        <dbReference type="EMBL" id="BBC27536.1"/>
    </source>
</evidence>
<evidence type="ECO:0000256" key="7">
    <source>
        <dbReference type="RuleBase" id="RU000461"/>
    </source>
</evidence>
<dbReference type="FunFam" id="1.10.630.10:FF:000018">
    <property type="entry name" value="Cytochrome P450 monooxygenase"/>
    <property type="match status" value="1"/>
</dbReference>
<protein>
    <submittedName>
        <fullName evidence="9">Cytochrome P450 monooxygenase</fullName>
    </submittedName>
</protein>
<keyword evidence="6 7" id="KW-0503">Monooxygenase</keyword>
<dbReference type="InterPro" id="IPR001128">
    <property type="entry name" value="Cyt_P450"/>
</dbReference>
<dbReference type="PROSITE" id="PS00086">
    <property type="entry name" value="CYTOCHROME_P450"/>
    <property type="match status" value="1"/>
</dbReference>
<feature type="region of interest" description="Disordered" evidence="8">
    <location>
        <begin position="1"/>
        <end position="34"/>
    </location>
</feature>
<dbReference type="InterPro" id="IPR017972">
    <property type="entry name" value="Cyt_P450_CS"/>
</dbReference>
<dbReference type="EMBL" id="LC177364">
    <property type="protein sequence ID" value="BBC27536.1"/>
    <property type="molecule type" value="Genomic_DNA"/>
</dbReference>
<dbReference type="PANTHER" id="PTHR46696:SF6">
    <property type="entry name" value="P450, PUTATIVE (EUROFUNG)-RELATED"/>
    <property type="match status" value="1"/>
</dbReference>
<evidence type="ECO:0000256" key="3">
    <source>
        <dbReference type="ARBA" id="ARBA00022723"/>
    </source>
</evidence>
<dbReference type="InterPro" id="IPR036396">
    <property type="entry name" value="Cyt_P450_sf"/>
</dbReference>
<gene>
    <name evidence="9" type="primary">bezE</name>
</gene>
<dbReference type="CDD" id="cd11031">
    <property type="entry name" value="Cyp158A-like"/>
    <property type="match status" value="1"/>
</dbReference>
<evidence type="ECO:0000256" key="5">
    <source>
        <dbReference type="ARBA" id="ARBA00023004"/>
    </source>
</evidence>
<evidence type="ECO:0000256" key="4">
    <source>
        <dbReference type="ARBA" id="ARBA00023002"/>
    </source>
</evidence>
<sequence length="416" mass="45431">MGDSTSASTSTSTAWSEPRFRRRPSVSSPPAQLPFEQPNVLRLAPGLRTLRSRGAVHRVRTVEGDEAWLVTGHAWVRRLLDDDRLGRSNPDPEAAAKDSGSALLASLLGGFATDHARLRALLEPHFSPERMLALRPYVEKLTRQLLDGLAARKPPVDLRQELALSLPIQVMCEWLGVPQEDKDRFGGWTQDAANVGDPARSKQGLGQLFGYCRQLVADKRRNPGDDAISRICATEGIDDNEVLGLTALLLFGGYETTVARIGTCVSLLLADPEQWQALLRDPDLVPGAVEETLRMSMPNPHTGGMPRYALTDFEIDGVTVRTGDFVLLNIIAANHDETAFADPDRVDVTRDTTGSLAFGHGAHHCVGAMLARMQLQVVLSQLVARFPTLRLAVGAEELRLRDSTLIGGLVHLPVTW</sequence>
<keyword evidence="5 7" id="KW-0408">Iron</keyword>
<reference evidence="9" key="1">
    <citation type="submission" date="2016-08" db="EMBL/GenBank/DDBJ databases">
        <title>Unprecedented Cyclization Mechanisms in the Biosynthesis of Bezastatin Derivatives.</title>
        <authorList>
            <person name="Katsuyama Y."/>
            <person name="Tsutsumi H."/>
            <person name="Hayashi T."/>
            <person name="Izumikawa M."/>
            <person name="Takagi M."/>
            <person name="Satoh N."/>
            <person name="Shin-ya K."/>
            <person name="Ohnishi Y."/>
        </authorList>
    </citation>
    <scope>NUCLEOTIDE SEQUENCE</scope>
    <source>
        <strain evidence="9">RI18</strain>
    </source>
</reference>
<evidence type="ECO:0000256" key="6">
    <source>
        <dbReference type="ARBA" id="ARBA00023033"/>
    </source>
</evidence>
<keyword evidence="4 7" id="KW-0560">Oxidoreductase</keyword>
<name>A0A2Z5X755_9ACTN</name>
<dbReference type="Gene3D" id="1.10.630.10">
    <property type="entry name" value="Cytochrome P450"/>
    <property type="match status" value="1"/>
</dbReference>
<proteinExistence type="inferred from homology"/>
<dbReference type="AlphaFoldDB" id="A0A2Z5X755"/>
<dbReference type="PRINTS" id="PR00385">
    <property type="entry name" value="P450"/>
</dbReference>
<evidence type="ECO:0000256" key="8">
    <source>
        <dbReference type="SAM" id="MobiDB-lite"/>
    </source>
</evidence>
<dbReference type="InterPro" id="IPR002397">
    <property type="entry name" value="Cyt_P450_B"/>
</dbReference>
<keyword evidence="2 7" id="KW-0349">Heme</keyword>
<dbReference type="PRINTS" id="PR00359">
    <property type="entry name" value="BP450"/>
</dbReference>
<dbReference type="GO" id="GO:0005506">
    <property type="term" value="F:iron ion binding"/>
    <property type="evidence" value="ECO:0007669"/>
    <property type="project" value="InterPro"/>
</dbReference>
<comment type="similarity">
    <text evidence="1 7">Belongs to the cytochrome P450 family.</text>
</comment>
<keyword evidence="3 7" id="KW-0479">Metal-binding</keyword>
<dbReference type="GO" id="GO:0004497">
    <property type="term" value="F:monooxygenase activity"/>
    <property type="evidence" value="ECO:0007669"/>
    <property type="project" value="UniProtKB-KW"/>
</dbReference>
<accession>A0A2Z5X755</accession>
<evidence type="ECO:0000256" key="1">
    <source>
        <dbReference type="ARBA" id="ARBA00010617"/>
    </source>
</evidence>
<dbReference type="SMR" id="A0A2Z5X755"/>
<organism evidence="9">
    <name type="scientific">Streptomyces sp. RI18</name>
    <dbReference type="NCBI Taxonomy" id="1894972"/>
    <lineage>
        <taxon>Bacteria</taxon>
        <taxon>Bacillati</taxon>
        <taxon>Actinomycetota</taxon>
        <taxon>Actinomycetes</taxon>
        <taxon>Kitasatosporales</taxon>
        <taxon>Streptomycetaceae</taxon>
        <taxon>Streptomyces</taxon>
    </lineage>
</organism>
<dbReference type="PANTHER" id="PTHR46696">
    <property type="entry name" value="P450, PUTATIVE (EUROFUNG)-RELATED"/>
    <property type="match status" value="1"/>
</dbReference>
<feature type="compositionally biased region" description="Low complexity" evidence="8">
    <location>
        <begin position="1"/>
        <end position="17"/>
    </location>
</feature>
<dbReference type="GO" id="GO:0016705">
    <property type="term" value="F:oxidoreductase activity, acting on paired donors, with incorporation or reduction of molecular oxygen"/>
    <property type="evidence" value="ECO:0007669"/>
    <property type="project" value="InterPro"/>
</dbReference>